<name>A0A167EFS4_COLIC</name>
<evidence type="ECO:0000313" key="1">
    <source>
        <dbReference type="EMBL" id="KZL85079.1"/>
    </source>
</evidence>
<comment type="caution">
    <text evidence="1">The sequence shown here is derived from an EMBL/GenBank/DDBJ whole genome shotgun (WGS) entry which is preliminary data.</text>
</comment>
<evidence type="ECO:0000313" key="2">
    <source>
        <dbReference type="Proteomes" id="UP000076584"/>
    </source>
</evidence>
<keyword evidence="2" id="KW-1185">Reference proteome</keyword>
<dbReference type="EMBL" id="LFIW01000732">
    <property type="protein sequence ID" value="KZL85079.1"/>
    <property type="molecule type" value="Genomic_DNA"/>
</dbReference>
<reference evidence="1 2" key="1">
    <citation type="submission" date="2015-06" db="EMBL/GenBank/DDBJ databases">
        <title>Survival trade-offs in plant roots during colonization by closely related pathogenic and mutualistic fungi.</title>
        <authorList>
            <person name="Hacquard S."/>
            <person name="Kracher B."/>
            <person name="Hiruma K."/>
            <person name="Weinman A."/>
            <person name="Muench P."/>
            <person name="Garrido Oter R."/>
            <person name="Ver Loren van Themaat E."/>
            <person name="Dallerey J.-F."/>
            <person name="Damm U."/>
            <person name="Henrissat B."/>
            <person name="Lespinet O."/>
            <person name="Thon M."/>
            <person name="Kemen E."/>
            <person name="McHardy A.C."/>
            <person name="Schulze-Lefert P."/>
            <person name="O'Connell R.J."/>
        </authorList>
    </citation>
    <scope>NUCLEOTIDE SEQUENCE [LARGE SCALE GENOMIC DNA]</scope>
    <source>
        <strain evidence="1 2">MAFF 238704</strain>
    </source>
</reference>
<proteinExistence type="predicted"/>
<sequence length="68" mass="7437">MTMDHRLEGRNWLGWMESVWLAGWLACLLGWREGCAAYGAGRAQVWCEGGSGSFTGNPPTGSYSPIIM</sequence>
<accession>A0A167EFS4</accession>
<organism evidence="1 2">
    <name type="scientific">Colletotrichum incanum</name>
    <name type="common">Soybean anthracnose fungus</name>
    <dbReference type="NCBI Taxonomy" id="1573173"/>
    <lineage>
        <taxon>Eukaryota</taxon>
        <taxon>Fungi</taxon>
        <taxon>Dikarya</taxon>
        <taxon>Ascomycota</taxon>
        <taxon>Pezizomycotina</taxon>
        <taxon>Sordariomycetes</taxon>
        <taxon>Hypocreomycetidae</taxon>
        <taxon>Glomerellales</taxon>
        <taxon>Glomerellaceae</taxon>
        <taxon>Colletotrichum</taxon>
        <taxon>Colletotrichum spaethianum species complex</taxon>
    </lineage>
</organism>
<dbReference type="Proteomes" id="UP000076584">
    <property type="component" value="Unassembled WGS sequence"/>
</dbReference>
<dbReference type="AlphaFoldDB" id="A0A167EFS4"/>
<gene>
    <name evidence="1" type="ORF">CI238_11175</name>
</gene>
<protein>
    <submittedName>
        <fullName evidence="1">Uncharacterized protein</fullName>
    </submittedName>
</protein>